<comment type="similarity">
    <text evidence="2">Belongs to the multi antimicrobial extrusion (MATE) (TC 2.A.66.1) family.</text>
</comment>
<keyword evidence="3" id="KW-0813">Transport</keyword>
<proteinExistence type="inferred from homology"/>
<feature type="transmembrane region" description="Helical" evidence="8">
    <location>
        <begin position="57"/>
        <end position="79"/>
    </location>
</feature>
<reference evidence="10 11" key="2">
    <citation type="submission" date="2014-01" db="EMBL/GenBank/DDBJ databases">
        <title>Draft genome sequencing of Bacillus alcalophilus CGMCC 1.3604.</title>
        <authorList>
            <person name="Yang J."/>
            <person name="Diao L."/>
            <person name="Yang S."/>
        </authorList>
    </citation>
    <scope>NUCLEOTIDE SEQUENCE [LARGE SCALE GENOMIC DNA]</scope>
    <source>
        <strain evidence="10 11">CGMCC 1.3604</strain>
    </source>
</reference>
<organism evidence="9">
    <name type="scientific">Alkalihalobacillus alcalophilus ATCC 27647 = CGMCC 1.3604</name>
    <dbReference type="NCBI Taxonomy" id="1218173"/>
    <lineage>
        <taxon>Bacteria</taxon>
        <taxon>Bacillati</taxon>
        <taxon>Bacillota</taxon>
        <taxon>Bacilli</taxon>
        <taxon>Bacillales</taxon>
        <taxon>Bacillaceae</taxon>
        <taxon>Alkalihalobacillus</taxon>
    </lineage>
</organism>
<dbReference type="GO" id="GO:0042910">
    <property type="term" value="F:xenobiotic transmembrane transporter activity"/>
    <property type="evidence" value="ECO:0007669"/>
    <property type="project" value="InterPro"/>
</dbReference>
<reference evidence="9" key="1">
    <citation type="submission" date="2012-07" db="EMBL/GenBank/DDBJ databases">
        <title>A Draft Genome for Bacillus alcalophilus strain ATCC 27647.</title>
        <authorList>
            <person name="Attie O."/>
            <person name="Jayaprakash A."/>
            <person name="Sachidanandam R."/>
            <person name="Shah H."/>
            <person name="Paulsen I."/>
            <person name="Morino M."/>
            <person name="Ito M."/>
            <person name="Krulwich T."/>
        </authorList>
    </citation>
    <scope>NUCLEOTIDE SEQUENCE</scope>
    <source>
        <strain evidence="9">ATCC 27647</strain>
    </source>
</reference>
<dbReference type="GO" id="GO:0005886">
    <property type="term" value="C:plasma membrane"/>
    <property type="evidence" value="ECO:0007669"/>
    <property type="project" value="UniProtKB-SubCell"/>
</dbReference>
<dbReference type="EMBL" id="JX399481">
    <property type="protein sequence ID" value="AFV25904.1"/>
    <property type="molecule type" value="Genomic_DNA"/>
</dbReference>
<dbReference type="NCBIfam" id="TIGR00797">
    <property type="entry name" value="matE"/>
    <property type="match status" value="1"/>
</dbReference>
<evidence type="ECO:0000313" key="10">
    <source>
        <dbReference type="EMBL" id="THG89724.1"/>
    </source>
</evidence>
<feature type="transmembrane region" description="Helical" evidence="8">
    <location>
        <begin position="12"/>
        <end position="32"/>
    </location>
</feature>
<sequence>MSLEINQTSQFYRKMAALAIPITIQFFLTASLNMVDSLMVGQLGANSIAAVGVANKITIVLILVFQGFASGAGIFAAQYWGRRHKVGISKIAVLTMSIITIFSILFTAAVMVFPNQLIQLFSLDTQVVQLGASFITILAVSYFFTGVTILLTVILRSMGEVKRPMYISIFAIALNTLLNYLFIFGNWGFPEMGIEGAAIATVIARTIQCVFMLFLIIQFDLLGSLKGLQLAQIFDWATVKNYFTISIPSILNHIFWTLGETSYFWVYARMGTDQLAAVTLIDPLMMLSMALFIGLGDASSVMVGNSIGAKEKDQAYDFAKRFLKITVILSIVVGLAIVWIAPIFVGFYNIPPTAADYAKSILLVYALIVPFRMLNMVNNIGVLRPGGDTRFVMYLDLLGVWLVGLPLALLGAYLQLPIYIVFLLANTQEVARVIFGLRRTVSKKWMNDVISKNETFKDELQKSV</sequence>
<dbReference type="PANTHER" id="PTHR42925:SF2">
    <property type="entry name" value="NA+ DRIVEN MULTIDRUG EFFLUX PUMP"/>
    <property type="match status" value="1"/>
</dbReference>
<evidence type="ECO:0000256" key="3">
    <source>
        <dbReference type="ARBA" id="ARBA00022448"/>
    </source>
</evidence>
<comment type="subcellular location">
    <subcellularLocation>
        <location evidence="1">Cell membrane</location>
        <topology evidence="1">Multi-pass membrane protein</topology>
    </subcellularLocation>
</comment>
<dbReference type="PIRSF" id="PIRSF006603">
    <property type="entry name" value="DinF"/>
    <property type="match status" value="1"/>
</dbReference>
<dbReference type="Proteomes" id="UP000297014">
    <property type="component" value="Unassembled WGS sequence"/>
</dbReference>
<dbReference type="AlphaFoldDB" id="J8T7E0"/>
<evidence type="ECO:0000256" key="4">
    <source>
        <dbReference type="ARBA" id="ARBA00022475"/>
    </source>
</evidence>
<evidence type="ECO:0000256" key="8">
    <source>
        <dbReference type="SAM" id="Phobius"/>
    </source>
</evidence>
<evidence type="ECO:0000256" key="6">
    <source>
        <dbReference type="ARBA" id="ARBA00022989"/>
    </source>
</evidence>
<gene>
    <name evidence="10" type="ORF">AJ85_15600</name>
    <name evidence="9" type="ORF">BalcAV3284</name>
</gene>
<name>J8T7E0_ALKAL</name>
<dbReference type="RefSeq" id="WP_004428248.1">
    <property type="nucleotide sequence ID" value="NZ_ALPT02000021.1"/>
</dbReference>
<dbReference type="Pfam" id="PF01554">
    <property type="entry name" value="MatE"/>
    <property type="match status" value="2"/>
</dbReference>
<keyword evidence="6 8" id="KW-1133">Transmembrane helix</keyword>
<evidence type="ECO:0000313" key="11">
    <source>
        <dbReference type="Proteomes" id="UP000297014"/>
    </source>
</evidence>
<dbReference type="InterPro" id="IPR048279">
    <property type="entry name" value="MdtK-like"/>
</dbReference>
<dbReference type="InterPro" id="IPR047135">
    <property type="entry name" value="YsiQ"/>
</dbReference>
<keyword evidence="5 8" id="KW-0812">Transmembrane</keyword>
<feature type="transmembrane region" description="Helical" evidence="8">
    <location>
        <begin position="166"/>
        <end position="185"/>
    </location>
</feature>
<feature type="transmembrane region" description="Helical" evidence="8">
    <location>
        <begin position="325"/>
        <end position="348"/>
    </location>
</feature>
<keyword evidence="7 8" id="KW-0472">Membrane</keyword>
<evidence type="ECO:0000256" key="2">
    <source>
        <dbReference type="ARBA" id="ARBA00010199"/>
    </source>
</evidence>
<feature type="transmembrane region" description="Helical" evidence="8">
    <location>
        <begin position="197"/>
        <end position="221"/>
    </location>
</feature>
<feature type="transmembrane region" description="Helical" evidence="8">
    <location>
        <begin position="133"/>
        <end position="154"/>
    </location>
</feature>
<dbReference type="GO" id="GO:0015297">
    <property type="term" value="F:antiporter activity"/>
    <property type="evidence" value="ECO:0007669"/>
    <property type="project" value="InterPro"/>
</dbReference>
<evidence type="ECO:0000256" key="1">
    <source>
        <dbReference type="ARBA" id="ARBA00004651"/>
    </source>
</evidence>
<evidence type="ECO:0000313" key="9">
    <source>
        <dbReference type="EMBL" id="AFV25904.1"/>
    </source>
</evidence>
<feature type="transmembrane region" description="Helical" evidence="8">
    <location>
        <begin position="285"/>
        <end position="304"/>
    </location>
</feature>
<keyword evidence="4" id="KW-1003">Cell membrane</keyword>
<evidence type="ECO:0000256" key="5">
    <source>
        <dbReference type="ARBA" id="ARBA00022692"/>
    </source>
</evidence>
<accession>J8T7E0</accession>
<dbReference type="PANTHER" id="PTHR42925">
    <property type="entry name" value="MULTIDRUG AND TOXIN EFFLUX PROTEIN MATE FAMILY"/>
    <property type="match status" value="1"/>
</dbReference>
<dbReference type="OrthoDB" id="9806302at2"/>
<feature type="transmembrane region" description="Helical" evidence="8">
    <location>
        <begin position="91"/>
        <end position="113"/>
    </location>
</feature>
<protein>
    <submittedName>
        <fullName evidence="9">Multidrug efflux transporter</fullName>
    </submittedName>
</protein>
<evidence type="ECO:0000256" key="7">
    <source>
        <dbReference type="ARBA" id="ARBA00023136"/>
    </source>
</evidence>
<dbReference type="EMBL" id="JALP01000201">
    <property type="protein sequence ID" value="THG89724.1"/>
    <property type="molecule type" value="Genomic_DNA"/>
</dbReference>
<dbReference type="CDD" id="cd13134">
    <property type="entry name" value="MATE_like_8"/>
    <property type="match status" value="1"/>
</dbReference>
<dbReference type="InterPro" id="IPR002528">
    <property type="entry name" value="MATE_fam"/>
</dbReference>